<evidence type="ECO:0000256" key="2">
    <source>
        <dbReference type="SAM" id="SignalP"/>
    </source>
</evidence>
<evidence type="ECO:0000313" key="3">
    <source>
        <dbReference type="EMBL" id="KJK42060.1"/>
    </source>
</evidence>
<dbReference type="AlphaFoldDB" id="A0A0F0GFB4"/>
<feature type="region of interest" description="Disordered" evidence="1">
    <location>
        <begin position="57"/>
        <end position="85"/>
    </location>
</feature>
<keyword evidence="4" id="KW-1185">Reference proteome</keyword>
<reference evidence="3 4" key="1">
    <citation type="submission" date="2015-02" db="EMBL/GenBank/DDBJ databases">
        <authorList>
            <person name="Ju K.-S."/>
            <person name="Doroghazi J.R."/>
            <person name="Metcalf W."/>
        </authorList>
    </citation>
    <scope>NUCLEOTIDE SEQUENCE [LARGE SCALE GENOMIC DNA]</scope>
    <source>
        <strain evidence="3 4">NRRL B-16140</strain>
    </source>
</reference>
<comment type="caution">
    <text evidence="3">The sequence shown here is derived from an EMBL/GenBank/DDBJ whole genome shotgun (WGS) entry which is preliminary data.</text>
</comment>
<dbReference type="Proteomes" id="UP000033393">
    <property type="component" value="Unassembled WGS sequence"/>
</dbReference>
<dbReference type="OrthoDB" id="3701036at2"/>
<evidence type="ECO:0000256" key="1">
    <source>
        <dbReference type="SAM" id="MobiDB-lite"/>
    </source>
</evidence>
<protein>
    <submittedName>
        <fullName evidence="3">Uncharacterized protein</fullName>
    </submittedName>
</protein>
<feature type="chain" id="PRO_5002441193" evidence="2">
    <location>
        <begin position="34"/>
        <end position="260"/>
    </location>
</feature>
<evidence type="ECO:0000313" key="4">
    <source>
        <dbReference type="Proteomes" id="UP000033393"/>
    </source>
</evidence>
<dbReference type="PATRIC" id="fig|68170.10.peg.485"/>
<sequence>MPPAVGRLATVRLATATAACAALIGATAGPAQADPLALEATAALYSFQVGDRTESLVVESGRPGDHNEFRQSEHASGRTTAHPGWDIRLSDDATAPAWDYAIGIAGSNHDGDGVSGSSSWGTLSLVDEDPSGLPFAVIQAEGGVTCDSKTGEIWSGNPNPTRFQVRRGGQLVDVTPNSGPLTLDDVTPGDRTGGSPARTTVSIVTVSDVDQLTGHQPFAKYADRARTAARGHALVIRQQPDPAQPPTTYRLLTNTTAASC</sequence>
<name>A0A0F0GFB4_LENAE</name>
<organism evidence="3 4">
    <name type="scientific">Lentzea aerocolonigenes</name>
    <name type="common">Lechevalieria aerocolonigenes</name>
    <name type="synonym">Saccharothrix aerocolonigenes</name>
    <dbReference type="NCBI Taxonomy" id="68170"/>
    <lineage>
        <taxon>Bacteria</taxon>
        <taxon>Bacillati</taxon>
        <taxon>Actinomycetota</taxon>
        <taxon>Actinomycetes</taxon>
        <taxon>Pseudonocardiales</taxon>
        <taxon>Pseudonocardiaceae</taxon>
        <taxon>Lentzea</taxon>
    </lineage>
</organism>
<dbReference type="EMBL" id="JYJG01000373">
    <property type="protein sequence ID" value="KJK42060.1"/>
    <property type="molecule type" value="Genomic_DNA"/>
</dbReference>
<feature type="signal peptide" evidence="2">
    <location>
        <begin position="1"/>
        <end position="33"/>
    </location>
</feature>
<gene>
    <name evidence="3" type="ORF">UK23_38925</name>
</gene>
<keyword evidence="2" id="KW-0732">Signal</keyword>
<accession>A0A0F0GFB4</accession>
<feature type="region of interest" description="Disordered" evidence="1">
    <location>
        <begin position="177"/>
        <end position="198"/>
    </location>
</feature>
<proteinExistence type="predicted"/>
<feature type="compositionally biased region" description="Basic and acidic residues" evidence="1">
    <location>
        <begin position="62"/>
        <end position="76"/>
    </location>
</feature>
<dbReference type="RefSeq" id="WP_045316805.1">
    <property type="nucleotide sequence ID" value="NZ_JYJG01000373.1"/>
</dbReference>